<evidence type="ECO:0000313" key="2">
    <source>
        <dbReference type="EMBL" id="GAA2380679.1"/>
    </source>
</evidence>
<sequence>MSQGQRFRRRAMRRGYKVDEVDSFLDRVEATLSGDPMGAPVSAQEVHDVVFRVRFGGYDEWQVDLHLDRVERQLAEHEERGSGGFGRALDSRSGELRMAPERMEPQRMPERPDRMEPQRMPERMEPQRMPERPDRMEPQRMPDRVGMAPPPQDRMGPPPGADRMGPPPMDRMGPPPMDRPMDRMAPPPPGAPLPQRPGQPPAGAPRDAGYGRYDEPTYGGAFDDDRGGYDQGPRGQRADMTAEIRMDRPEPPTYGGAPMPDRDPYGAPPERDPYGAPPERDPYGAPPERDPYGAPADRDPYGGPQGAPPVQHQSTEVARIDQLRRTFQLRRFGSGYDRAQVDRLFEGVMASLTGRGGPLTDGDLDPSHFNLVPGGYFEAEVDAALKEVRDIVTRRR</sequence>
<evidence type="ECO:0000256" key="1">
    <source>
        <dbReference type="SAM" id="MobiDB-lite"/>
    </source>
</evidence>
<evidence type="ECO:0000313" key="3">
    <source>
        <dbReference type="Proteomes" id="UP001501444"/>
    </source>
</evidence>
<dbReference type="Gene3D" id="6.10.250.660">
    <property type="match status" value="2"/>
</dbReference>
<feature type="compositionally biased region" description="Basic and acidic residues" evidence="1">
    <location>
        <begin position="236"/>
        <end position="250"/>
    </location>
</feature>
<dbReference type="EMBL" id="BAAARV010000088">
    <property type="protein sequence ID" value="GAA2380679.1"/>
    <property type="molecule type" value="Genomic_DNA"/>
</dbReference>
<protein>
    <recommendedName>
        <fullName evidence="4">DivIVA domain-containing protein</fullName>
    </recommendedName>
</protein>
<comment type="caution">
    <text evidence="2">The sequence shown here is derived from an EMBL/GenBank/DDBJ whole genome shotgun (WGS) entry which is preliminary data.</text>
</comment>
<name>A0ABN3HIT7_9ACTN</name>
<feature type="compositionally biased region" description="Basic and acidic residues" evidence="1">
    <location>
        <begin position="89"/>
        <end position="143"/>
    </location>
</feature>
<dbReference type="InterPro" id="IPR019933">
    <property type="entry name" value="DivIVA_domain"/>
</dbReference>
<feature type="compositionally biased region" description="Pro residues" evidence="1">
    <location>
        <begin position="148"/>
        <end position="178"/>
    </location>
</feature>
<feature type="compositionally biased region" description="Basic and acidic residues" evidence="1">
    <location>
        <begin position="260"/>
        <end position="300"/>
    </location>
</feature>
<gene>
    <name evidence="2" type="ORF">GCM10010170_087940</name>
</gene>
<feature type="compositionally biased region" description="Pro residues" evidence="1">
    <location>
        <begin position="185"/>
        <end position="203"/>
    </location>
</feature>
<feature type="region of interest" description="Disordered" evidence="1">
    <location>
        <begin position="76"/>
        <end position="316"/>
    </location>
</feature>
<organism evidence="2 3">
    <name type="scientific">Dactylosporangium salmoneum</name>
    <dbReference type="NCBI Taxonomy" id="53361"/>
    <lineage>
        <taxon>Bacteria</taxon>
        <taxon>Bacillati</taxon>
        <taxon>Actinomycetota</taxon>
        <taxon>Actinomycetes</taxon>
        <taxon>Micromonosporales</taxon>
        <taxon>Micromonosporaceae</taxon>
        <taxon>Dactylosporangium</taxon>
    </lineage>
</organism>
<proteinExistence type="predicted"/>
<reference evidence="2 3" key="1">
    <citation type="journal article" date="2019" name="Int. J. Syst. Evol. Microbiol.">
        <title>The Global Catalogue of Microorganisms (GCM) 10K type strain sequencing project: providing services to taxonomists for standard genome sequencing and annotation.</title>
        <authorList>
            <consortium name="The Broad Institute Genomics Platform"/>
            <consortium name="The Broad Institute Genome Sequencing Center for Infectious Disease"/>
            <person name="Wu L."/>
            <person name="Ma J."/>
        </authorList>
    </citation>
    <scope>NUCLEOTIDE SEQUENCE [LARGE SCALE GENOMIC DNA]</scope>
    <source>
        <strain evidence="2 3">JCM 3272</strain>
    </source>
</reference>
<evidence type="ECO:0008006" key="4">
    <source>
        <dbReference type="Google" id="ProtNLM"/>
    </source>
</evidence>
<dbReference type="RefSeq" id="WP_344618616.1">
    <property type="nucleotide sequence ID" value="NZ_BAAARV010000088.1"/>
</dbReference>
<accession>A0ABN3HIT7</accession>
<keyword evidence="3" id="KW-1185">Reference proteome</keyword>
<dbReference type="Proteomes" id="UP001501444">
    <property type="component" value="Unassembled WGS sequence"/>
</dbReference>
<dbReference type="NCBIfam" id="TIGR03544">
    <property type="entry name" value="DivI1A_domain"/>
    <property type="match status" value="2"/>
</dbReference>